<evidence type="ECO:0000313" key="2">
    <source>
        <dbReference type="EMBL" id="KAH3808610.1"/>
    </source>
</evidence>
<reference evidence="2" key="2">
    <citation type="submission" date="2020-11" db="EMBL/GenBank/DDBJ databases">
        <authorList>
            <person name="McCartney M.A."/>
            <person name="Auch B."/>
            <person name="Kono T."/>
            <person name="Mallez S."/>
            <person name="Becker A."/>
            <person name="Gohl D.M."/>
            <person name="Silverstein K.A.T."/>
            <person name="Koren S."/>
            <person name="Bechman K.B."/>
            <person name="Herman A."/>
            <person name="Abrahante J.E."/>
            <person name="Garbe J."/>
        </authorList>
    </citation>
    <scope>NUCLEOTIDE SEQUENCE</scope>
    <source>
        <strain evidence="2">Duluth1</strain>
        <tissue evidence="2">Whole animal</tissue>
    </source>
</reference>
<keyword evidence="3" id="KW-1185">Reference proteome</keyword>
<reference evidence="2" key="1">
    <citation type="journal article" date="2019" name="bioRxiv">
        <title>The Genome of the Zebra Mussel, Dreissena polymorpha: A Resource for Invasive Species Research.</title>
        <authorList>
            <person name="McCartney M.A."/>
            <person name="Auch B."/>
            <person name="Kono T."/>
            <person name="Mallez S."/>
            <person name="Zhang Y."/>
            <person name="Obille A."/>
            <person name="Becker A."/>
            <person name="Abrahante J.E."/>
            <person name="Garbe J."/>
            <person name="Badalamenti J.P."/>
            <person name="Herman A."/>
            <person name="Mangelson H."/>
            <person name="Liachko I."/>
            <person name="Sullivan S."/>
            <person name="Sone E.D."/>
            <person name="Koren S."/>
            <person name="Silverstein K.A.T."/>
            <person name="Beckman K.B."/>
            <person name="Gohl D.M."/>
        </authorList>
    </citation>
    <scope>NUCLEOTIDE SEQUENCE</scope>
    <source>
        <strain evidence="2">Duluth1</strain>
        <tissue evidence="2">Whole animal</tissue>
    </source>
</reference>
<organism evidence="2 3">
    <name type="scientific">Dreissena polymorpha</name>
    <name type="common">Zebra mussel</name>
    <name type="synonym">Mytilus polymorpha</name>
    <dbReference type="NCBI Taxonomy" id="45954"/>
    <lineage>
        <taxon>Eukaryota</taxon>
        <taxon>Metazoa</taxon>
        <taxon>Spiralia</taxon>
        <taxon>Lophotrochozoa</taxon>
        <taxon>Mollusca</taxon>
        <taxon>Bivalvia</taxon>
        <taxon>Autobranchia</taxon>
        <taxon>Heteroconchia</taxon>
        <taxon>Euheterodonta</taxon>
        <taxon>Imparidentia</taxon>
        <taxon>Neoheterodontei</taxon>
        <taxon>Myida</taxon>
        <taxon>Dreissenoidea</taxon>
        <taxon>Dreissenidae</taxon>
        <taxon>Dreissena</taxon>
    </lineage>
</organism>
<sequence>MTRNWDFYVVKLIQGARKYYNPTMDYVVTVRKMLDNAGLDRTQIVAADGLWEPTATNIQADEELATAVDIIGYCLVFLESVI</sequence>
<dbReference type="InterPro" id="IPR001286">
    <property type="entry name" value="Glyco_hydro_59"/>
</dbReference>
<protein>
    <recommendedName>
        <fullName evidence="1">Glycosyl hydrolase family 59 catalytic domain-containing protein</fullName>
    </recommendedName>
</protein>
<gene>
    <name evidence="2" type="ORF">DPMN_136967</name>
</gene>
<dbReference type="InterPro" id="IPR049161">
    <property type="entry name" value="GH59_cat"/>
</dbReference>
<dbReference type="AlphaFoldDB" id="A0A9D4JEA9"/>
<evidence type="ECO:0000259" key="1">
    <source>
        <dbReference type="Pfam" id="PF02057"/>
    </source>
</evidence>
<dbReference type="GO" id="GO:0004336">
    <property type="term" value="F:galactosylceramidase activity"/>
    <property type="evidence" value="ECO:0007669"/>
    <property type="project" value="InterPro"/>
</dbReference>
<evidence type="ECO:0000313" key="3">
    <source>
        <dbReference type="Proteomes" id="UP000828390"/>
    </source>
</evidence>
<accession>A0A9D4JEA9</accession>
<proteinExistence type="predicted"/>
<feature type="domain" description="Glycosyl hydrolase family 59 catalytic" evidence="1">
    <location>
        <begin position="5"/>
        <end position="73"/>
    </location>
</feature>
<dbReference type="Proteomes" id="UP000828390">
    <property type="component" value="Unassembled WGS sequence"/>
</dbReference>
<dbReference type="EMBL" id="JAIWYP010000006">
    <property type="protein sequence ID" value="KAH3808610.1"/>
    <property type="molecule type" value="Genomic_DNA"/>
</dbReference>
<dbReference type="GO" id="GO:0005764">
    <property type="term" value="C:lysosome"/>
    <property type="evidence" value="ECO:0007669"/>
    <property type="project" value="TreeGrafter"/>
</dbReference>
<dbReference type="InterPro" id="IPR013785">
    <property type="entry name" value="Aldolase_TIM"/>
</dbReference>
<dbReference type="PANTHER" id="PTHR15172:SF1">
    <property type="entry name" value="GALACTOCEREBROSIDASE"/>
    <property type="match status" value="1"/>
</dbReference>
<dbReference type="Pfam" id="PF02057">
    <property type="entry name" value="Glyco_hydro_59"/>
    <property type="match status" value="1"/>
</dbReference>
<dbReference type="GO" id="GO:0006683">
    <property type="term" value="P:galactosylceramide catabolic process"/>
    <property type="evidence" value="ECO:0007669"/>
    <property type="project" value="InterPro"/>
</dbReference>
<dbReference type="PANTHER" id="PTHR15172">
    <property type="entry name" value="GALACTOCEREBROSIDASE"/>
    <property type="match status" value="1"/>
</dbReference>
<dbReference type="GO" id="GO:0016020">
    <property type="term" value="C:membrane"/>
    <property type="evidence" value="ECO:0007669"/>
    <property type="project" value="GOC"/>
</dbReference>
<comment type="caution">
    <text evidence="2">The sequence shown here is derived from an EMBL/GenBank/DDBJ whole genome shotgun (WGS) entry which is preliminary data.</text>
</comment>
<name>A0A9D4JEA9_DREPO</name>
<dbReference type="Gene3D" id="3.20.20.70">
    <property type="entry name" value="Aldolase class I"/>
    <property type="match status" value="1"/>
</dbReference>